<dbReference type="Gene3D" id="3.30.2190.10">
    <property type="entry name" value="PG1857-like"/>
    <property type="match status" value="1"/>
</dbReference>
<reference evidence="2 3" key="1">
    <citation type="journal article" date="2010" name="Stand. Genomic Sci.">
        <title>Complete genome sequence of Spirochaeta smaragdinae type strain (SEBR 4228).</title>
        <authorList>
            <person name="Mavromatis K."/>
            <person name="Yasawong M."/>
            <person name="Chertkov O."/>
            <person name="Lapidus A."/>
            <person name="Lucas S."/>
            <person name="Nolan M."/>
            <person name="Del Rio T.G."/>
            <person name="Tice H."/>
            <person name="Cheng J.F."/>
            <person name="Pitluck S."/>
            <person name="Liolios K."/>
            <person name="Ivanova N."/>
            <person name="Tapia R."/>
            <person name="Han C."/>
            <person name="Bruce D."/>
            <person name="Goodwin L."/>
            <person name="Pati A."/>
            <person name="Chen A."/>
            <person name="Palaniappan K."/>
            <person name="Land M."/>
            <person name="Hauser L."/>
            <person name="Chang Y.J."/>
            <person name="Jeffries C.D."/>
            <person name="Detter J.C."/>
            <person name="Rohde M."/>
            <person name="Brambilla E."/>
            <person name="Spring S."/>
            <person name="Goker M."/>
            <person name="Sikorski J."/>
            <person name="Woyke T."/>
            <person name="Bristow J."/>
            <person name="Eisen J.A."/>
            <person name="Markowitz V."/>
            <person name="Hugenholtz P."/>
            <person name="Klenk H.P."/>
            <person name="Kyrpides N.C."/>
        </authorList>
    </citation>
    <scope>NUCLEOTIDE SEQUENCE [LARGE SCALE GENOMIC DNA]</scope>
    <source>
        <strain evidence="3">DSM 11293 / JCM 15392 / SEBR 4228</strain>
    </source>
</reference>
<dbReference type="eggNOG" id="ENOG5032RXB">
    <property type="taxonomic scope" value="Bacteria"/>
</dbReference>
<dbReference type="OrthoDB" id="8138867at2"/>
<organism evidence="2 3">
    <name type="scientific">Sediminispirochaeta smaragdinae (strain DSM 11293 / JCM 15392 / SEBR 4228)</name>
    <name type="common">Spirochaeta smaragdinae</name>
    <dbReference type="NCBI Taxonomy" id="573413"/>
    <lineage>
        <taxon>Bacteria</taxon>
        <taxon>Pseudomonadati</taxon>
        <taxon>Spirochaetota</taxon>
        <taxon>Spirochaetia</taxon>
        <taxon>Spirochaetales</taxon>
        <taxon>Spirochaetaceae</taxon>
        <taxon>Sediminispirochaeta</taxon>
    </lineage>
</organism>
<dbReference type="EMBL" id="CP002116">
    <property type="protein sequence ID" value="ADK79327.1"/>
    <property type="molecule type" value="Genomic_DNA"/>
</dbReference>
<dbReference type="Proteomes" id="UP000002318">
    <property type="component" value="Chromosome"/>
</dbReference>
<evidence type="ECO:0000313" key="2">
    <source>
        <dbReference type="EMBL" id="ADK79327.1"/>
    </source>
</evidence>
<keyword evidence="3" id="KW-1185">Reference proteome</keyword>
<dbReference type="InterPro" id="IPR018594">
    <property type="entry name" value="DUF2023"/>
</dbReference>
<dbReference type="AlphaFoldDB" id="E1R8I3"/>
<dbReference type="HOGENOM" id="CLU_145389_0_0_12"/>
<dbReference type="KEGG" id="ssm:Spirs_0170"/>
<evidence type="ECO:0000259" key="1">
    <source>
        <dbReference type="Pfam" id="PF09633"/>
    </source>
</evidence>
<sequence length="128" mass="14824">MKVLAHHIYEYKKGLRSLVLHTLDASYEAEAVRRLERNNISYLIRRVNKRKINIFFGNKACVHVVTSFGDKPLNAFTPEEDFILGIMLGYNRTEQCKRYLARKEIFEIEAETARDLSFLPSGSLEKTG</sequence>
<dbReference type="SUPFAM" id="SSF160448">
    <property type="entry name" value="PG1857-like"/>
    <property type="match status" value="1"/>
</dbReference>
<feature type="domain" description="DUF2023" evidence="1">
    <location>
        <begin position="2"/>
        <end position="102"/>
    </location>
</feature>
<proteinExistence type="predicted"/>
<accession>E1R8I3</accession>
<gene>
    <name evidence="2" type="ordered locus">Spirs_0170</name>
</gene>
<name>E1R8I3_SEDSS</name>
<dbReference type="STRING" id="573413.Spirs_0170"/>
<protein>
    <recommendedName>
        <fullName evidence="1">DUF2023 domain-containing protein</fullName>
    </recommendedName>
</protein>
<dbReference type="Pfam" id="PF09633">
    <property type="entry name" value="DUF2023"/>
    <property type="match status" value="1"/>
</dbReference>
<dbReference type="InterPro" id="IPR036780">
    <property type="entry name" value="PG1857-like_sf"/>
</dbReference>
<evidence type="ECO:0000313" key="3">
    <source>
        <dbReference type="Proteomes" id="UP000002318"/>
    </source>
</evidence>
<dbReference type="RefSeq" id="WP_013252791.1">
    <property type="nucleotide sequence ID" value="NC_014364.1"/>
</dbReference>